<dbReference type="InterPro" id="IPR010921">
    <property type="entry name" value="Trp_repressor/repl_initiator"/>
</dbReference>
<dbReference type="SUPFAM" id="SSF48295">
    <property type="entry name" value="TrpR-like"/>
    <property type="match status" value="1"/>
</dbReference>
<reference evidence="2 3" key="1">
    <citation type="submission" date="2011-09" db="EMBL/GenBank/DDBJ databases">
        <authorList>
            <consortium name="US DOE Joint Genome Institute (JGI-PGF)"/>
            <person name="Lucas S."/>
            <person name="Han J."/>
            <person name="Lapidus A."/>
            <person name="Cheng J.-F."/>
            <person name="Goodwin L."/>
            <person name="Pitluck S."/>
            <person name="Peters L."/>
            <person name="Land M.L."/>
            <person name="Hauser L."/>
            <person name="Orellana R."/>
            <person name="Lovley D."/>
            <person name="Woyke T.J."/>
        </authorList>
    </citation>
    <scope>NUCLEOTIDE SEQUENCE [LARGE SCALE GENOMIC DNA]</scope>
    <source>
        <strain evidence="2 3">2ac9</strain>
    </source>
</reference>
<sequence>MGHSIQIKEAVLQKVLSGNKTHDEISKEFGIGRSTIGKWLREYRKGGNINLTSKKKRPRDWTSEERVSALLATGSMSSEESASWCRKNGIFIHHLKQWRQDAVSGMATDFKRQASVIETQLRRENSALKKDLSRKEKALAETAALLVLKKKAQAIWGEPEDD</sequence>
<proteinExistence type="predicted"/>
<dbReference type="STRING" id="879212.DespoDRAFT_00014"/>
<name>I5AXW2_9BACT</name>
<dbReference type="Gene3D" id="1.10.10.10">
    <property type="entry name" value="Winged helix-like DNA-binding domain superfamily/Winged helix DNA-binding domain"/>
    <property type="match status" value="1"/>
</dbReference>
<dbReference type="HOGENOM" id="CLU_3024767_0_0_7"/>
<evidence type="ECO:0000259" key="1">
    <source>
        <dbReference type="Pfam" id="PF13518"/>
    </source>
</evidence>
<dbReference type="Proteomes" id="UP000005778">
    <property type="component" value="Chromosome"/>
</dbReference>
<evidence type="ECO:0000313" key="2">
    <source>
        <dbReference type="EMBL" id="EIM62075.1"/>
    </source>
</evidence>
<dbReference type="InterPro" id="IPR055247">
    <property type="entry name" value="InsJ-like_HTH"/>
</dbReference>
<reference evidence="2 3" key="2">
    <citation type="submission" date="2012-02" db="EMBL/GenBank/DDBJ databases">
        <title>Improved High-Quality Draft sequence of Desulfobacter postgatei 2ac9.</title>
        <authorList>
            <consortium name="US DOE Joint Genome Institute"/>
            <person name="Lucas S."/>
            <person name="Han J."/>
            <person name="Lapidus A."/>
            <person name="Cheng J.-F."/>
            <person name="Goodwin L."/>
            <person name="Pitluck S."/>
            <person name="Peters L."/>
            <person name="Ovchinnikova G."/>
            <person name="Held B."/>
            <person name="Detter J.C."/>
            <person name="Han C."/>
            <person name="Tapia R."/>
            <person name="Land M."/>
            <person name="Hauser L."/>
            <person name="Kyrpides N."/>
            <person name="Ivanova N."/>
            <person name="Pagani I."/>
            <person name="Orellana R."/>
            <person name="Lovley D."/>
            <person name="Woyke T."/>
        </authorList>
    </citation>
    <scope>NUCLEOTIDE SEQUENCE [LARGE SCALE GENOMIC DNA]</scope>
    <source>
        <strain evidence="2 3">2ac9</strain>
    </source>
</reference>
<dbReference type="EMBL" id="CM001488">
    <property type="protein sequence ID" value="EIM62075.1"/>
    <property type="molecule type" value="Genomic_DNA"/>
</dbReference>
<dbReference type="GO" id="GO:0043565">
    <property type="term" value="F:sequence-specific DNA binding"/>
    <property type="evidence" value="ECO:0007669"/>
    <property type="project" value="InterPro"/>
</dbReference>
<gene>
    <name evidence="2" type="ORF">DespoDRAFT_00014</name>
</gene>
<evidence type="ECO:0000313" key="3">
    <source>
        <dbReference type="Proteomes" id="UP000005778"/>
    </source>
</evidence>
<dbReference type="eggNOG" id="COG3415">
    <property type="taxonomic scope" value="Bacteria"/>
</dbReference>
<accession>I5AXW2</accession>
<keyword evidence="3" id="KW-1185">Reference proteome</keyword>
<dbReference type="InterPro" id="IPR036388">
    <property type="entry name" value="WH-like_DNA-bd_sf"/>
</dbReference>
<dbReference type="AlphaFoldDB" id="I5AXW2"/>
<protein>
    <recommendedName>
        <fullName evidence="1">Insertion element IS150 protein InsJ-like helix-turn-helix domain-containing protein</fullName>
    </recommendedName>
</protein>
<feature type="domain" description="Insertion element IS150 protein InsJ-like helix-turn-helix" evidence="1">
    <location>
        <begin position="8"/>
        <end position="59"/>
    </location>
</feature>
<dbReference type="Pfam" id="PF13518">
    <property type="entry name" value="HTH_28"/>
    <property type="match status" value="1"/>
</dbReference>
<organism evidence="2 3">
    <name type="scientific">Desulfobacter postgatei 2ac9</name>
    <dbReference type="NCBI Taxonomy" id="879212"/>
    <lineage>
        <taxon>Bacteria</taxon>
        <taxon>Pseudomonadati</taxon>
        <taxon>Thermodesulfobacteriota</taxon>
        <taxon>Desulfobacteria</taxon>
        <taxon>Desulfobacterales</taxon>
        <taxon>Desulfobacteraceae</taxon>
        <taxon>Desulfobacter</taxon>
    </lineage>
</organism>